<sequence length="565" mass="64353">MDMMLEQFKTIFDRPEKVKKLREIILDLAVRGKLVRQNSNDEPASILLDRIKEEREILIKGKKIKREKPLSDISEEEKPYKLPSGWEWSRFANCVRNIKGVTYKKHVAINEEKYGYELILRGGNIDSKTGKLTCSDNIYIPKGIIKEEQYIIKGDTLMVASSGTKSSIAKSTFISNKIEDTSVGAFLYIIRPYQGINSRYINMLVQKFRQDIIETTEGTNISNVNKSVLDRFIIPIPPIQEQNRMVEKVDLVMNFCDKLEKALEKKVYYGELSAKSIFNAVGNVSTSKELEETLKFILLNFKDLSLGDNAVKELKNCILQLAVQGKLVPQDSNDEPAEVLLAKIREEKERLIKEKKIKKEKPLGEIGEEEKPFKLPKGWAWTRVGKLGITQTGTTPSTKNEEYFNGTVPFIKPADISEKGINYENESLTELGLTKGRLILKNSVMMVCIGGSIGKNYYTSMDCSCNQQINAITPLANIDSKFVHYLLSNINVYNKILELSTGSATPIINKSKWEQIIIQLPPLKEQKRIVEKVDSLMKLCDELETKIKNQKDYSNRLMESIIKEV</sequence>
<organism evidence="6 7">
    <name type="scientific">Clostridium thermobutyricum</name>
    <dbReference type="NCBI Taxonomy" id="29372"/>
    <lineage>
        <taxon>Bacteria</taxon>
        <taxon>Bacillati</taxon>
        <taxon>Bacillota</taxon>
        <taxon>Clostridia</taxon>
        <taxon>Eubacteriales</taxon>
        <taxon>Clostridiaceae</taxon>
        <taxon>Clostridium</taxon>
    </lineage>
</organism>
<dbReference type="PATRIC" id="fig|999411.4.peg.601"/>
<feature type="domain" description="Type I restriction modification DNA specificity" evidence="5">
    <location>
        <begin position="376"/>
        <end position="550"/>
    </location>
</feature>
<keyword evidence="2" id="KW-0680">Restriction system</keyword>
<dbReference type="eggNOG" id="COG0732">
    <property type="taxonomic scope" value="Bacteria"/>
</dbReference>
<keyword evidence="3" id="KW-0238">DNA-binding</keyword>
<dbReference type="CDD" id="cd17252">
    <property type="entry name" value="RMtype1_S_EcoKI-TRD1-CR1_like"/>
    <property type="match status" value="1"/>
</dbReference>
<evidence type="ECO:0000313" key="7">
    <source>
        <dbReference type="Proteomes" id="UP000013097"/>
    </source>
</evidence>
<dbReference type="Gene3D" id="3.90.220.20">
    <property type="entry name" value="DNA methylase specificity domains"/>
    <property type="match status" value="2"/>
</dbReference>
<dbReference type="GO" id="GO:0003677">
    <property type="term" value="F:DNA binding"/>
    <property type="evidence" value="ECO:0007669"/>
    <property type="project" value="UniProtKB-KW"/>
</dbReference>
<dbReference type="GO" id="GO:0009307">
    <property type="term" value="P:DNA restriction-modification system"/>
    <property type="evidence" value="ECO:0007669"/>
    <property type="project" value="UniProtKB-KW"/>
</dbReference>
<evidence type="ECO:0000256" key="2">
    <source>
        <dbReference type="ARBA" id="ARBA00022747"/>
    </source>
</evidence>
<evidence type="ECO:0000256" key="4">
    <source>
        <dbReference type="ARBA" id="ARBA00038652"/>
    </source>
</evidence>
<dbReference type="HOGENOM" id="CLU_021095_10_4_9"/>
<dbReference type="PANTHER" id="PTHR43140:SF1">
    <property type="entry name" value="TYPE I RESTRICTION ENZYME ECOKI SPECIFICITY SUBUNIT"/>
    <property type="match status" value="1"/>
</dbReference>
<proteinExistence type="inferred from homology"/>
<name>N9WJY3_9CLOT</name>
<dbReference type="AlphaFoldDB" id="N9WJY3"/>
<dbReference type="Proteomes" id="UP000013097">
    <property type="component" value="Unassembled WGS sequence"/>
</dbReference>
<dbReference type="InterPro" id="IPR044946">
    <property type="entry name" value="Restrct_endonuc_typeI_TRD_sf"/>
</dbReference>
<reference evidence="6 7" key="1">
    <citation type="submission" date="2013-01" db="EMBL/GenBank/DDBJ databases">
        <title>The Genome Sequence of Clostridium colicanis 209318.</title>
        <authorList>
            <consortium name="The Broad Institute Genome Sequencing Platform"/>
            <person name="Earl A."/>
            <person name="Ward D."/>
            <person name="Feldgarden M."/>
            <person name="Gevers D."/>
            <person name="Courvalin P."/>
            <person name="Lambert T."/>
            <person name="Walker B."/>
            <person name="Young S.K."/>
            <person name="Zeng Q."/>
            <person name="Gargeya S."/>
            <person name="Fitzgerald M."/>
            <person name="Haas B."/>
            <person name="Abouelleil A."/>
            <person name="Alvarado L."/>
            <person name="Arachchi H.M."/>
            <person name="Berlin A.M."/>
            <person name="Chapman S.B."/>
            <person name="Dewar J."/>
            <person name="Goldberg J."/>
            <person name="Griggs A."/>
            <person name="Gujja S."/>
            <person name="Hansen M."/>
            <person name="Howarth C."/>
            <person name="Imamovic A."/>
            <person name="Larimer J."/>
            <person name="McCowan C."/>
            <person name="Murphy C."/>
            <person name="Neiman D."/>
            <person name="Pearson M."/>
            <person name="Priest M."/>
            <person name="Roberts A."/>
            <person name="Saif S."/>
            <person name="Shea T."/>
            <person name="Sisk P."/>
            <person name="Sykes S."/>
            <person name="Wortman J."/>
            <person name="Nusbaum C."/>
            <person name="Birren B."/>
        </authorList>
    </citation>
    <scope>NUCLEOTIDE SEQUENCE [LARGE SCALE GENOMIC DNA]</scope>
    <source>
        <strain evidence="6 7">209318</strain>
    </source>
</reference>
<evidence type="ECO:0000259" key="5">
    <source>
        <dbReference type="Pfam" id="PF01420"/>
    </source>
</evidence>
<dbReference type="EMBL" id="AGYT01000007">
    <property type="protein sequence ID" value="ENZ03436.1"/>
    <property type="molecule type" value="Genomic_DNA"/>
</dbReference>
<feature type="domain" description="Type I restriction modification DNA specificity" evidence="5">
    <location>
        <begin position="95"/>
        <end position="267"/>
    </location>
</feature>
<gene>
    <name evidence="6" type="ORF">HMPREF1092_00623</name>
</gene>
<comment type="similarity">
    <text evidence="1">Belongs to the type-I restriction system S methylase family.</text>
</comment>
<dbReference type="SUPFAM" id="SSF116734">
    <property type="entry name" value="DNA methylase specificity domain"/>
    <property type="match status" value="2"/>
</dbReference>
<dbReference type="Pfam" id="PF01420">
    <property type="entry name" value="Methylase_S"/>
    <property type="match status" value="2"/>
</dbReference>
<dbReference type="PANTHER" id="PTHR43140">
    <property type="entry name" value="TYPE-1 RESTRICTION ENZYME ECOKI SPECIFICITY PROTEIN"/>
    <property type="match status" value="1"/>
</dbReference>
<dbReference type="CDD" id="cd17293">
    <property type="entry name" value="RMtype1_S_Ppo21ORF8840P_TRD1-CR1_like"/>
    <property type="match status" value="1"/>
</dbReference>
<evidence type="ECO:0000256" key="3">
    <source>
        <dbReference type="ARBA" id="ARBA00023125"/>
    </source>
</evidence>
<dbReference type="RefSeq" id="WP_002597126.1">
    <property type="nucleotide sequence ID" value="NZ_KB850956.1"/>
</dbReference>
<dbReference type="InterPro" id="IPR000055">
    <property type="entry name" value="Restrct_endonuc_typeI_TRD"/>
</dbReference>
<accession>N9WJY3</accession>
<evidence type="ECO:0000256" key="1">
    <source>
        <dbReference type="ARBA" id="ARBA00010923"/>
    </source>
</evidence>
<evidence type="ECO:0000313" key="6">
    <source>
        <dbReference type="EMBL" id="ENZ03436.1"/>
    </source>
</evidence>
<dbReference type="InterPro" id="IPR051212">
    <property type="entry name" value="Type-I_RE_S_subunit"/>
</dbReference>
<keyword evidence="7" id="KW-1185">Reference proteome</keyword>
<comment type="subunit">
    <text evidence="4">The methyltransferase is composed of M and S polypeptides.</text>
</comment>
<protein>
    <recommendedName>
        <fullName evidence="5">Type I restriction modification DNA specificity domain-containing protein</fullName>
    </recommendedName>
</protein>
<comment type="caution">
    <text evidence="6">The sequence shown here is derived from an EMBL/GenBank/DDBJ whole genome shotgun (WGS) entry which is preliminary data.</text>
</comment>